<keyword evidence="1" id="KW-0812">Transmembrane</keyword>
<gene>
    <name evidence="2" type="ORF">SAMN05216551_107109</name>
</gene>
<proteinExistence type="predicted"/>
<protein>
    <recommendedName>
        <fullName evidence="4">OpgC protein</fullName>
    </recommendedName>
</protein>
<dbReference type="PANTHER" id="PTHR38592:SF3">
    <property type="entry name" value="BLL4819 PROTEIN"/>
    <property type="match status" value="1"/>
</dbReference>
<dbReference type="PIRSF" id="PIRSF028704">
    <property type="entry name" value="UPC028704"/>
    <property type="match status" value="1"/>
</dbReference>
<dbReference type="AlphaFoldDB" id="A0A1H2PRQ2"/>
<dbReference type="EMBL" id="FNLO01000007">
    <property type="protein sequence ID" value="SDV49151.1"/>
    <property type="molecule type" value="Genomic_DNA"/>
</dbReference>
<feature type="transmembrane region" description="Helical" evidence="1">
    <location>
        <begin position="39"/>
        <end position="63"/>
    </location>
</feature>
<dbReference type="InterPro" id="IPR014550">
    <property type="entry name" value="UCP028704_OpgC"/>
</dbReference>
<dbReference type="Proteomes" id="UP000243719">
    <property type="component" value="Unassembled WGS sequence"/>
</dbReference>
<feature type="transmembrane region" description="Helical" evidence="1">
    <location>
        <begin position="291"/>
        <end position="315"/>
    </location>
</feature>
<feature type="transmembrane region" description="Helical" evidence="1">
    <location>
        <begin position="260"/>
        <end position="279"/>
    </location>
</feature>
<dbReference type="Pfam" id="PF10129">
    <property type="entry name" value="OpgC_C"/>
    <property type="match status" value="1"/>
</dbReference>
<feature type="transmembrane region" description="Helical" evidence="1">
    <location>
        <begin position="228"/>
        <end position="248"/>
    </location>
</feature>
<evidence type="ECO:0008006" key="4">
    <source>
        <dbReference type="Google" id="ProtNLM"/>
    </source>
</evidence>
<feature type="transmembrane region" description="Helical" evidence="1">
    <location>
        <begin position="12"/>
        <end position="33"/>
    </location>
</feature>
<dbReference type="STRING" id="1770053.SAMN05216551_107109"/>
<dbReference type="OrthoDB" id="9775975at2"/>
<evidence type="ECO:0000256" key="1">
    <source>
        <dbReference type="SAM" id="Phobius"/>
    </source>
</evidence>
<dbReference type="RefSeq" id="WP_091908859.1">
    <property type="nucleotide sequence ID" value="NZ_FNLO01000007.1"/>
</dbReference>
<dbReference type="PANTHER" id="PTHR38592">
    <property type="entry name" value="BLL4819 PROTEIN"/>
    <property type="match status" value="1"/>
</dbReference>
<feature type="transmembrane region" description="Helical" evidence="1">
    <location>
        <begin position="139"/>
        <end position="160"/>
    </location>
</feature>
<keyword evidence="1" id="KW-1133">Transmembrane helix</keyword>
<evidence type="ECO:0000313" key="2">
    <source>
        <dbReference type="EMBL" id="SDV49151.1"/>
    </source>
</evidence>
<keyword evidence="1" id="KW-0472">Membrane</keyword>
<keyword evidence="3" id="KW-1185">Reference proteome</keyword>
<name>A0A1H2PRQ2_9BURK</name>
<feature type="transmembrane region" description="Helical" evidence="1">
    <location>
        <begin position="84"/>
        <end position="105"/>
    </location>
</feature>
<evidence type="ECO:0000313" key="3">
    <source>
        <dbReference type="Proteomes" id="UP000243719"/>
    </source>
</evidence>
<accession>A0A1H2PRQ2</accession>
<organism evidence="2 3">
    <name type="scientific">Chitinasiproducens palmae</name>
    <dbReference type="NCBI Taxonomy" id="1770053"/>
    <lineage>
        <taxon>Bacteria</taxon>
        <taxon>Pseudomonadati</taxon>
        <taxon>Pseudomonadota</taxon>
        <taxon>Betaproteobacteria</taxon>
        <taxon>Burkholderiales</taxon>
        <taxon>Burkholderiaceae</taxon>
        <taxon>Chitinasiproducens</taxon>
    </lineage>
</organism>
<reference evidence="3" key="1">
    <citation type="submission" date="2016-09" db="EMBL/GenBank/DDBJ databases">
        <authorList>
            <person name="Varghese N."/>
            <person name="Submissions S."/>
        </authorList>
    </citation>
    <scope>NUCLEOTIDE SEQUENCE [LARGE SCALE GENOMIC DNA]</scope>
    <source>
        <strain evidence="3">JS23</strain>
    </source>
</reference>
<sequence>MTAPAKRFAELDFFRGLALLIIVVDHIGGSILSRATLHAFALCDAAEVFVFLGGFAAAVAYQAHSARVTEAGARKRFMRRALQIYRAFLITAGLMLLTSAILRAFSIDAPNMNRGDLDGLIASPARVLRDILLLKRQPYLSAVLPMYVFFAAAVPFVLPLAHRRPRLLIAASVATWAAAPWLNRYLPSIDGARWDFNPFAWQLLFVMGALARCQPIHQHVSASQYGRFATLLAWAVAGAIAVYVIFVSPHASGGVLKQNLAWMRVISFTAIAWAVGSLIRRGWAARLADAVPAVGAIGRQGTLCFVGGAVISLAIDSVLFQLTGGRLNVPLGLLADALAIATLVAVSRLPAVMAALTPASPSSSR</sequence>